<proteinExistence type="predicted"/>
<feature type="transmembrane region" description="Helical" evidence="1">
    <location>
        <begin position="20"/>
        <end position="37"/>
    </location>
</feature>
<sequence>MNWILIKKVNKINSDKKANTLVLTFFVMVYKNPYIFAPTGKHRKSKKH</sequence>
<reference evidence="3" key="1">
    <citation type="journal article" date="2009" name="BMC Bioinformatics">
        <title>The Mycoplasma conjunctivae genome sequencing, annotation and analysis.</title>
        <authorList>
            <person name="Calderon-Copete S.P."/>
            <person name="Wigger G."/>
            <person name="Wunderlin C."/>
            <person name="Schmidheini T."/>
            <person name="Frey J."/>
            <person name="Quail M.A."/>
            <person name="Falquet L."/>
        </authorList>
    </citation>
    <scope>NUCLEOTIDE SEQUENCE [LARGE SCALE GENOMIC DNA]</scope>
    <source>
        <strain evidence="3">ATCC 25834 / NCTC 10147 / HRC/581</strain>
    </source>
</reference>
<name>C5J614_MESCH</name>
<evidence type="ECO:0000256" key="1">
    <source>
        <dbReference type="SAM" id="Phobius"/>
    </source>
</evidence>
<keyword evidence="1" id="KW-1133">Transmembrane helix</keyword>
<evidence type="ECO:0000313" key="2">
    <source>
        <dbReference type="EMBL" id="CAT04906.1"/>
    </source>
</evidence>
<dbReference type="EMBL" id="FM864216">
    <property type="protein sequence ID" value="CAT04906.1"/>
    <property type="molecule type" value="Genomic_DNA"/>
</dbReference>
<keyword evidence="1" id="KW-0812">Transmembrane</keyword>
<keyword evidence="3" id="KW-1185">Reference proteome</keyword>
<evidence type="ECO:0000313" key="3">
    <source>
        <dbReference type="Proteomes" id="UP000001491"/>
    </source>
</evidence>
<dbReference type="KEGG" id="mco:MCJ_002150"/>
<organism evidence="2 3">
    <name type="scientific">Mesomycoplasma conjunctivae (strain ATCC 25834 / NCTC 10147 / HRC/581)</name>
    <name type="common">Mycoplasma conjunctivae</name>
    <dbReference type="NCBI Taxonomy" id="572263"/>
    <lineage>
        <taxon>Bacteria</taxon>
        <taxon>Bacillati</taxon>
        <taxon>Mycoplasmatota</taxon>
        <taxon>Mycoplasmoidales</taxon>
        <taxon>Metamycoplasmataceae</taxon>
        <taxon>Mesomycoplasma</taxon>
    </lineage>
</organism>
<keyword evidence="1" id="KW-0472">Membrane</keyword>
<dbReference type="Proteomes" id="UP000001491">
    <property type="component" value="Chromosome"/>
</dbReference>
<dbReference type="AlphaFoldDB" id="C5J614"/>
<gene>
    <name evidence="2" type="ordered locus">MCJ_002150</name>
</gene>
<accession>C5J614</accession>
<dbReference type="HOGENOM" id="CLU_3155043_0_0_14"/>
<protein>
    <submittedName>
        <fullName evidence="2">Uncharacterized protein</fullName>
    </submittedName>
</protein>